<feature type="transmembrane region" description="Helical" evidence="7">
    <location>
        <begin position="236"/>
        <end position="259"/>
    </location>
</feature>
<proteinExistence type="inferred from homology"/>
<dbReference type="GO" id="GO:0016020">
    <property type="term" value="C:membrane"/>
    <property type="evidence" value="ECO:0007669"/>
    <property type="project" value="UniProtKB-SubCell"/>
</dbReference>
<feature type="disulfide bond" evidence="6">
    <location>
        <begin position="171"/>
        <end position="211"/>
    </location>
</feature>
<feature type="transmembrane region" description="Helical" evidence="7">
    <location>
        <begin position="35"/>
        <end position="57"/>
    </location>
</feature>
<keyword evidence="3 7" id="KW-0812">Transmembrane</keyword>
<protein>
    <recommendedName>
        <fullName evidence="7">Tetraspanin</fullName>
    </recommendedName>
</protein>
<dbReference type="PANTHER" id="PTHR19282">
    <property type="entry name" value="TETRASPANIN"/>
    <property type="match status" value="1"/>
</dbReference>
<sequence>MTNAWTQCSLEPQKPPSRTRRMFNYLHASTQCAKVLLISMNVICILLALFTFGFAVVDTRILKTYGEGQAAGTLVGDLVVIVASLLLVCVAILGCAGTIKNSIKILYLYVSLLLILVLLEIMIAIYVSLQRYGLQFMLSESLREDFFRNYTGEVKITRDKVWDDLQITYECCGLNGADDYAAIGQPISLSCCQRAYRARTANAQQQMYNSCLQTASYFRDGCEDAILDMLRADADYLLGVAVLSFWFESVCMLLALLVANQLKNAVSVYKHTVKY</sequence>
<evidence type="ECO:0000256" key="5">
    <source>
        <dbReference type="ARBA" id="ARBA00023136"/>
    </source>
</evidence>
<dbReference type="Pfam" id="PF00335">
    <property type="entry name" value="Tetraspanin"/>
    <property type="match status" value="1"/>
</dbReference>
<gene>
    <name evidence="8" type="ORF">O3G_MSEX012055</name>
</gene>
<comment type="subcellular location">
    <subcellularLocation>
        <location evidence="1 7">Membrane</location>
        <topology evidence="1 7">Multi-pass membrane protein</topology>
    </subcellularLocation>
</comment>
<reference evidence="8" key="2">
    <citation type="submission" date="2020-12" db="EMBL/GenBank/DDBJ databases">
        <authorList>
            <person name="Kanost M."/>
        </authorList>
    </citation>
    <scope>NUCLEOTIDE SEQUENCE</scope>
</reference>
<dbReference type="EMBL" id="JH668679">
    <property type="protein sequence ID" value="KAG6460551.1"/>
    <property type="molecule type" value="Genomic_DNA"/>
</dbReference>
<feature type="disulfide bond" evidence="6">
    <location>
        <begin position="172"/>
        <end position="192"/>
    </location>
</feature>
<name>A0A922CWK0_MANSE</name>
<dbReference type="Proteomes" id="UP000791440">
    <property type="component" value="Unassembled WGS sequence"/>
</dbReference>
<keyword evidence="9" id="KW-1185">Reference proteome</keyword>
<evidence type="ECO:0000256" key="3">
    <source>
        <dbReference type="ARBA" id="ARBA00022692"/>
    </source>
</evidence>
<feature type="transmembrane region" description="Helical" evidence="7">
    <location>
        <begin position="105"/>
        <end position="129"/>
    </location>
</feature>
<dbReference type="OrthoDB" id="6239677at2759"/>
<dbReference type="Gene3D" id="1.10.1450.10">
    <property type="entry name" value="Tetraspanin"/>
    <property type="match status" value="1"/>
</dbReference>
<reference evidence="8" key="1">
    <citation type="journal article" date="2016" name="Insect Biochem. Mol. Biol.">
        <title>Multifaceted biological insights from a draft genome sequence of the tobacco hornworm moth, Manduca sexta.</title>
        <authorList>
            <person name="Kanost M.R."/>
            <person name="Arrese E.L."/>
            <person name="Cao X."/>
            <person name="Chen Y.R."/>
            <person name="Chellapilla S."/>
            <person name="Goldsmith M.R."/>
            <person name="Grosse-Wilde E."/>
            <person name="Heckel D.G."/>
            <person name="Herndon N."/>
            <person name="Jiang H."/>
            <person name="Papanicolaou A."/>
            <person name="Qu J."/>
            <person name="Soulages J.L."/>
            <person name="Vogel H."/>
            <person name="Walters J."/>
            <person name="Waterhouse R.M."/>
            <person name="Ahn S.J."/>
            <person name="Almeida F.C."/>
            <person name="An C."/>
            <person name="Aqrawi P."/>
            <person name="Bretschneider A."/>
            <person name="Bryant W.B."/>
            <person name="Bucks S."/>
            <person name="Chao H."/>
            <person name="Chevignon G."/>
            <person name="Christen J.M."/>
            <person name="Clarke D.F."/>
            <person name="Dittmer N.T."/>
            <person name="Ferguson L.C.F."/>
            <person name="Garavelou S."/>
            <person name="Gordon K.H.J."/>
            <person name="Gunaratna R.T."/>
            <person name="Han Y."/>
            <person name="Hauser F."/>
            <person name="He Y."/>
            <person name="Heidel-Fischer H."/>
            <person name="Hirsh A."/>
            <person name="Hu Y."/>
            <person name="Jiang H."/>
            <person name="Kalra D."/>
            <person name="Klinner C."/>
            <person name="Konig C."/>
            <person name="Kovar C."/>
            <person name="Kroll A.R."/>
            <person name="Kuwar S.S."/>
            <person name="Lee S.L."/>
            <person name="Lehman R."/>
            <person name="Li K."/>
            <person name="Li Z."/>
            <person name="Liang H."/>
            <person name="Lovelace S."/>
            <person name="Lu Z."/>
            <person name="Mansfield J.H."/>
            <person name="McCulloch K.J."/>
            <person name="Mathew T."/>
            <person name="Morton B."/>
            <person name="Muzny D.M."/>
            <person name="Neunemann D."/>
            <person name="Ongeri F."/>
            <person name="Pauchet Y."/>
            <person name="Pu L.L."/>
            <person name="Pyrousis I."/>
            <person name="Rao X.J."/>
            <person name="Redding A."/>
            <person name="Roesel C."/>
            <person name="Sanchez-Gracia A."/>
            <person name="Schaack S."/>
            <person name="Shukla A."/>
            <person name="Tetreau G."/>
            <person name="Wang Y."/>
            <person name="Xiong G.H."/>
            <person name="Traut W."/>
            <person name="Walsh T.K."/>
            <person name="Worley K.C."/>
            <person name="Wu D."/>
            <person name="Wu W."/>
            <person name="Wu Y.Q."/>
            <person name="Zhang X."/>
            <person name="Zou Z."/>
            <person name="Zucker H."/>
            <person name="Briscoe A.D."/>
            <person name="Burmester T."/>
            <person name="Clem R.J."/>
            <person name="Feyereisen R."/>
            <person name="Grimmelikhuijzen C.J.P."/>
            <person name="Hamodrakas S.J."/>
            <person name="Hansson B.S."/>
            <person name="Huguet E."/>
            <person name="Jermiin L.S."/>
            <person name="Lan Q."/>
            <person name="Lehman H.K."/>
            <person name="Lorenzen M."/>
            <person name="Merzendorfer H."/>
            <person name="Michalopoulos I."/>
            <person name="Morton D.B."/>
            <person name="Muthukrishnan S."/>
            <person name="Oakeshott J.G."/>
            <person name="Palmer W."/>
            <person name="Park Y."/>
            <person name="Passarelli A.L."/>
            <person name="Rozas J."/>
            <person name="Schwartz L.M."/>
            <person name="Smith W."/>
            <person name="Southgate A."/>
            <person name="Vilcinskas A."/>
            <person name="Vogt R."/>
            <person name="Wang P."/>
            <person name="Werren J."/>
            <person name="Yu X.Q."/>
            <person name="Zhou J.J."/>
            <person name="Brown S.J."/>
            <person name="Scherer S.E."/>
            <person name="Richards S."/>
            <person name="Blissard G.W."/>
        </authorList>
    </citation>
    <scope>NUCLEOTIDE SEQUENCE</scope>
</reference>
<organism evidence="8 9">
    <name type="scientific">Manduca sexta</name>
    <name type="common">Tobacco hawkmoth</name>
    <name type="synonym">Tobacco hornworm</name>
    <dbReference type="NCBI Taxonomy" id="7130"/>
    <lineage>
        <taxon>Eukaryota</taxon>
        <taxon>Metazoa</taxon>
        <taxon>Ecdysozoa</taxon>
        <taxon>Arthropoda</taxon>
        <taxon>Hexapoda</taxon>
        <taxon>Insecta</taxon>
        <taxon>Pterygota</taxon>
        <taxon>Neoptera</taxon>
        <taxon>Endopterygota</taxon>
        <taxon>Lepidoptera</taxon>
        <taxon>Glossata</taxon>
        <taxon>Ditrysia</taxon>
        <taxon>Bombycoidea</taxon>
        <taxon>Sphingidae</taxon>
        <taxon>Sphinginae</taxon>
        <taxon>Sphingini</taxon>
        <taxon>Manduca</taxon>
    </lineage>
</organism>
<dbReference type="InterPro" id="IPR018499">
    <property type="entry name" value="Tetraspanin/Peripherin"/>
</dbReference>
<evidence type="ECO:0000256" key="4">
    <source>
        <dbReference type="ARBA" id="ARBA00022989"/>
    </source>
</evidence>
<accession>A0A922CWK0</accession>
<feature type="transmembrane region" description="Helical" evidence="7">
    <location>
        <begin position="78"/>
        <end position="99"/>
    </location>
</feature>
<comment type="caution">
    <text evidence="8">The sequence shown here is derived from an EMBL/GenBank/DDBJ whole genome shotgun (WGS) entry which is preliminary data.</text>
</comment>
<dbReference type="InterPro" id="IPR000301">
    <property type="entry name" value="Tetraspanin_animals"/>
</dbReference>
<keyword evidence="5 7" id="KW-0472">Membrane</keyword>
<evidence type="ECO:0000256" key="6">
    <source>
        <dbReference type="PIRSR" id="PIRSR002419-1"/>
    </source>
</evidence>
<evidence type="ECO:0000313" key="8">
    <source>
        <dbReference type="EMBL" id="KAG6460551.1"/>
    </source>
</evidence>
<comment type="similarity">
    <text evidence="2 7">Belongs to the tetraspanin (TM4SF) family.</text>
</comment>
<dbReference type="SUPFAM" id="SSF48652">
    <property type="entry name" value="Tetraspanin"/>
    <property type="match status" value="1"/>
</dbReference>
<evidence type="ECO:0000256" key="1">
    <source>
        <dbReference type="ARBA" id="ARBA00004141"/>
    </source>
</evidence>
<keyword evidence="6" id="KW-1015">Disulfide bond</keyword>
<evidence type="ECO:0000256" key="2">
    <source>
        <dbReference type="ARBA" id="ARBA00006840"/>
    </source>
</evidence>
<dbReference type="PRINTS" id="PR00259">
    <property type="entry name" value="TMFOUR"/>
</dbReference>
<evidence type="ECO:0000313" key="9">
    <source>
        <dbReference type="Proteomes" id="UP000791440"/>
    </source>
</evidence>
<dbReference type="PIRSF" id="PIRSF002419">
    <property type="entry name" value="Tetraspanin"/>
    <property type="match status" value="1"/>
</dbReference>
<dbReference type="AlphaFoldDB" id="A0A922CWK0"/>
<dbReference type="PANTHER" id="PTHR19282:SF556">
    <property type="entry name" value="TETRASPANIN"/>
    <property type="match status" value="1"/>
</dbReference>
<dbReference type="CDD" id="cd03127">
    <property type="entry name" value="tetraspanin_LEL"/>
    <property type="match status" value="1"/>
</dbReference>
<evidence type="ECO:0000256" key="7">
    <source>
        <dbReference type="RuleBase" id="RU361218"/>
    </source>
</evidence>
<keyword evidence="4 7" id="KW-1133">Transmembrane helix</keyword>
<dbReference type="InterPro" id="IPR008952">
    <property type="entry name" value="Tetraspanin_EC2_sf"/>
</dbReference>